<dbReference type="Pfam" id="PF01632">
    <property type="entry name" value="Ribosomal_L35p"/>
    <property type="match status" value="1"/>
</dbReference>
<gene>
    <name evidence="5" type="primary">LOC111289305</name>
</gene>
<dbReference type="KEGG" id="dzi:111289305"/>
<dbReference type="SUPFAM" id="SSF143034">
    <property type="entry name" value="L35p-like"/>
    <property type="match status" value="1"/>
</dbReference>
<dbReference type="OrthoDB" id="512750at2759"/>
<dbReference type="GO" id="GO:0005840">
    <property type="term" value="C:ribosome"/>
    <property type="evidence" value="ECO:0007669"/>
    <property type="project" value="UniProtKB-KW"/>
</dbReference>
<dbReference type="InterPro" id="IPR021137">
    <property type="entry name" value="Ribosomal_bL35-like"/>
</dbReference>
<dbReference type="InterPro" id="IPR037229">
    <property type="entry name" value="Ribosomal_bL35_sf"/>
</dbReference>
<dbReference type="Proteomes" id="UP000515121">
    <property type="component" value="Unplaced"/>
</dbReference>
<dbReference type="Gene3D" id="4.10.410.60">
    <property type="match status" value="1"/>
</dbReference>
<proteinExistence type="inferred from homology"/>
<dbReference type="GeneID" id="111289305"/>
<accession>A0A6P5Y6B5</accession>
<dbReference type="RefSeq" id="XP_022735977.1">
    <property type="nucleotide sequence ID" value="XM_022880242.1"/>
</dbReference>
<dbReference type="GO" id="GO:1990904">
    <property type="term" value="C:ribonucleoprotein complex"/>
    <property type="evidence" value="ECO:0007669"/>
    <property type="project" value="UniProtKB-KW"/>
</dbReference>
<evidence type="ECO:0000313" key="5">
    <source>
        <dbReference type="RefSeq" id="XP_022735977.1"/>
    </source>
</evidence>
<dbReference type="GO" id="GO:0003735">
    <property type="term" value="F:structural constituent of ribosome"/>
    <property type="evidence" value="ECO:0007669"/>
    <property type="project" value="InterPro"/>
</dbReference>
<evidence type="ECO:0000256" key="2">
    <source>
        <dbReference type="ARBA" id="ARBA00022980"/>
    </source>
</evidence>
<keyword evidence="4" id="KW-1185">Reference proteome</keyword>
<dbReference type="GO" id="GO:0006412">
    <property type="term" value="P:translation"/>
    <property type="evidence" value="ECO:0007669"/>
    <property type="project" value="InterPro"/>
</dbReference>
<dbReference type="AlphaFoldDB" id="A0A6P5Y6B5"/>
<reference evidence="5" key="1">
    <citation type="submission" date="2025-08" db="UniProtKB">
        <authorList>
            <consortium name="RefSeq"/>
        </authorList>
    </citation>
    <scope>IDENTIFICATION</scope>
    <source>
        <tissue evidence="5">Fruit stalk</tissue>
    </source>
</reference>
<comment type="similarity">
    <text evidence="1">Belongs to the bacterial ribosomal protein bL35 family.</text>
</comment>
<name>A0A6P5Y6B5_DURZI</name>
<keyword evidence="3" id="KW-0687">Ribonucleoprotein</keyword>
<evidence type="ECO:0000256" key="1">
    <source>
        <dbReference type="ARBA" id="ARBA00006598"/>
    </source>
</evidence>
<sequence>MQRLCTKIRCLAALQSTQTLPPLSASRRLLHHSSPPIHFISTKQSFKSLINNHAASPPHAVNSFPYSPLPLYLVQVRHVSSRERAKRRKPMTPRTSKLKKIKMKFYSSYKSRFRTMKDGSIRRWREGKNHNAHLKSKKSKRRLRQPAIVPAAYAKVMKKLKFCA</sequence>
<dbReference type="PANTHER" id="PTHR36400">
    <property type="entry name" value="RIBOSOMAL PROTEIN L35"/>
    <property type="match status" value="1"/>
</dbReference>
<evidence type="ECO:0000256" key="3">
    <source>
        <dbReference type="ARBA" id="ARBA00023274"/>
    </source>
</evidence>
<dbReference type="PANTHER" id="PTHR36400:SF1">
    <property type="entry name" value="RIBOSOMAL PROTEIN L35"/>
    <property type="match status" value="1"/>
</dbReference>
<organism evidence="4 5">
    <name type="scientific">Durio zibethinus</name>
    <name type="common">Durian</name>
    <dbReference type="NCBI Taxonomy" id="66656"/>
    <lineage>
        <taxon>Eukaryota</taxon>
        <taxon>Viridiplantae</taxon>
        <taxon>Streptophyta</taxon>
        <taxon>Embryophyta</taxon>
        <taxon>Tracheophyta</taxon>
        <taxon>Spermatophyta</taxon>
        <taxon>Magnoliopsida</taxon>
        <taxon>eudicotyledons</taxon>
        <taxon>Gunneridae</taxon>
        <taxon>Pentapetalae</taxon>
        <taxon>rosids</taxon>
        <taxon>malvids</taxon>
        <taxon>Malvales</taxon>
        <taxon>Malvaceae</taxon>
        <taxon>Helicteroideae</taxon>
        <taxon>Durio</taxon>
    </lineage>
</organism>
<protein>
    <submittedName>
        <fullName evidence="5">Uncharacterized protein LOC111289305</fullName>
    </submittedName>
</protein>
<evidence type="ECO:0000313" key="4">
    <source>
        <dbReference type="Proteomes" id="UP000515121"/>
    </source>
</evidence>
<keyword evidence="2" id="KW-0689">Ribosomal protein</keyword>